<evidence type="ECO:0000313" key="1">
    <source>
        <dbReference type="EMBL" id="GGZ28428.1"/>
    </source>
</evidence>
<keyword evidence="1" id="KW-0503">Monooxygenase</keyword>
<proteinExistence type="predicted"/>
<reference evidence="1" key="1">
    <citation type="journal article" date="2014" name="Int. J. Syst. Evol. Microbiol.">
        <title>Complete genome sequence of Corynebacterium casei LMG S-19264T (=DSM 44701T), isolated from a smear-ripened cheese.</title>
        <authorList>
            <consortium name="US DOE Joint Genome Institute (JGI-PGF)"/>
            <person name="Walter F."/>
            <person name="Albersmeier A."/>
            <person name="Kalinowski J."/>
            <person name="Ruckert C."/>
        </authorList>
    </citation>
    <scope>NUCLEOTIDE SEQUENCE</scope>
    <source>
        <strain evidence="1">KCTC 32296</strain>
    </source>
</reference>
<dbReference type="AlphaFoldDB" id="A0A918PZA8"/>
<comment type="caution">
    <text evidence="1">The sequence shown here is derived from an EMBL/GenBank/DDBJ whole genome shotgun (WGS) entry which is preliminary data.</text>
</comment>
<dbReference type="PANTHER" id="PTHR30024:SF42">
    <property type="entry name" value="ALIPHATIC SULFONATES-BINDING PROTEIN-RELATED"/>
    <property type="match status" value="1"/>
</dbReference>
<gene>
    <name evidence="1" type="ORF">GCM10011273_12810</name>
</gene>
<reference evidence="1" key="2">
    <citation type="submission" date="2020-09" db="EMBL/GenBank/DDBJ databases">
        <authorList>
            <person name="Sun Q."/>
            <person name="Kim S."/>
        </authorList>
    </citation>
    <scope>NUCLEOTIDE SEQUENCE</scope>
    <source>
        <strain evidence="1">KCTC 32296</strain>
    </source>
</reference>
<sequence>MPSRLAPLVPSDTVYITRCPVPTATAIALNQGWFADAFHQHGFKTETLQDSNDPKLRSQHFYHDLKALFREGGNVPAFWSRARNLATNGEDHTLVIGLTWVDETQLLLARPGSGIRDLSDLKGKTLGLSNAAGAVDIWRAMGLRGYETALHLTGLTFDDVTLKNLTAPEVNWQTPRRGGTWSQVSEQALLDGEVDVIYAKGAPAVALKEKHGLDVVLDINTLTDPALRINNGTPRPITIHKHFLSDHPELVKLYLQILNRASAWAKNHSDSVADIIAFETGTTADAVHKGYGAGLPHTLDVNLSKARIDAFQDQADFLHRHGLIDASVNVRNWIAAEPLQAALNDPLPLTASQAA</sequence>
<dbReference type="RefSeq" id="WP_189485549.1">
    <property type="nucleotide sequence ID" value="NZ_BMZB01000001.1"/>
</dbReference>
<dbReference type="PANTHER" id="PTHR30024">
    <property type="entry name" value="ALIPHATIC SULFONATES-BINDING PROTEIN-RELATED"/>
    <property type="match status" value="1"/>
</dbReference>
<dbReference type="Gene3D" id="3.40.190.270">
    <property type="match status" value="1"/>
</dbReference>
<dbReference type="Proteomes" id="UP000662572">
    <property type="component" value="Unassembled WGS sequence"/>
</dbReference>
<dbReference type="EMBL" id="BMZB01000001">
    <property type="protein sequence ID" value="GGZ28428.1"/>
    <property type="molecule type" value="Genomic_DNA"/>
</dbReference>
<name>A0A918PZA8_9CAUL</name>
<dbReference type="GO" id="GO:0004497">
    <property type="term" value="F:monooxygenase activity"/>
    <property type="evidence" value="ECO:0007669"/>
    <property type="project" value="UniProtKB-KW"/>
</dbReference>
<organism evidence="1 2">
    <name type="scientific">Asticcacaulis endophyticus</name>
    <dbReference type="NCBI Taxonomy" id="1395890"/>
    <lineage>
        <taxon>Bacteria</taxon>
        <taxon>Pseudomonadati</taxon>
        <taxon>Pseudomonadota</taxon>
        <taxon>Alphaproteobacteria</taxon>
        <taxon>Caulobacterales</taxon>
        <taxon>Caulobacteraceae</taxon>
        <taxon>Asticcacaulis</taxon>
    </lineage>
</organism>
<keyword evidence="1" id="KW-0560">Oxidoreductase</keyword>
<evidence type="ECO:0000313" key="2">
    <source>
        <dbReference type="Proteomes" id="UP000662572"/>
    </source>
</evidence>
<dbReference type="Gene3D" id="3.40.190.10">
    <property type="entry name" value="Periplasmic binding protein-like II"/>
    <property type="match status" value="1"/>
</dbReference>
<keyword evidence="2" id="KW-1185">Reference proteome</keyword>
<dbReference type="SUPFAM" id="SSF53850">
    <property type="entry name" value="Periplasmic binding protein-like II"/>
    <property type="match status" value="1"/>
</dbReference>
<accession>A0A918PZA8</accession>
<protein>
    <submittedName>
        <fullName evidence="1">Monooxygenase</fullName>
    </submittedName>
</protein>